<evidence type="ECO:0000313" key="1">
    <source>
        <dbReference type="EMBL" id="KAJ3535782.1"/>
    </source>
</evidence>
<reference evidence="1" key="1">
    <citation type="submission" date="2022-07" db="EMBL/GenBank/DDBJ databases">
        <title>Genome Sequence of Phlebia brevispora.</title>
        <authorList>
            <person name="Buettner E."/>
        </authorList>
    </citation>
    <scope>NUCLEOTIDE SEQUENCE</scope>
    <source>
        <strain evidence="1">MPL23</strain>
    </source>
</reference>
<name>A0ACC1SAT4_9APHY</name>
<comment type="caution">
    <text evidence="1">The sequence shown here is derived from an EMBL/GenBank/DDBJ whole genome shotgun (WGS) entry which is preliminary data.</text>
</comment>
<organism evidence="1 2">
    <name type="scientific">Phlebia brevispora</name>
    <dbReference type="NCBI Taxonomy" id="194682"/>
    <lineage>
        <taxon>Eukaryota</taxon>
        <taxon>Fungi</taxon>
        <taxon>Dikarya</taxon>
        <taxon>Basidiomycota</taxon>
        <taxon>Agaricomycotina</taxon>
        <taxon>Agaricomycetes</taxon>
        <taxon>Polyporales</taxon>
        <taxon>Meruliaceae</taxon>
        <taxon>Phlebia</taxon>
    </lineage>
</organism>
<evidence type="ECO:0000313" key="2">
    <source>
        <dbReference type="Proteomes" id="UP001148662"/>
    </source>
</evidence>
<sequence>MVRTRGEAARAPLPPPRHAFNRSIPRSDCSLPGTRGGTPPKMDPGGWSTPNTREQVHPYIREDLKNAKMVSIDCYSQAVFQLEEGVLATRADEISDLNWFNDHIVRTSLATYCAADKENLRYAPFAKLTNRIIELARGNVTDVEDTYPVDDFCFVEYDRPVDRIEEHAGLGAIRKPDALGLRRSVAQRLFTKAGKPRKKASVRWSDILLSLELKEMSDQFDKQRTRRGLAPVKLAAVKNIRNTKKKSKAASEEPTEGRPQRPDKGKKVEPFKANILEPLQDRNQYPSNKYPLSPEMVAVDMSIQVSTYALELLSCTYGTRSHCLSISIKDDEVFCWYHDASGIVYTEDHISIIDNFELFAALIVGFACCTPEQFGILPSSVVRPRVPYPRNFPPPNLDESTLTIADAHTKQDVAVTFEEYLLSQYMLVGKRTFLYAIDTEPVLTKQKLIVKLSYQVTSRKEEHQLVDTAKKAGVPHLPEIHLWGDIWKLSDGARAAFLSGSDGNATYEDRVLRAIVYTRYSPIKPLFAENCLLIPVMVDQMLDCLHDLRYKANMLHRDISVHNIMYEKKGDYYNFVLIDFDMAVELPKDSTSSYKTSSKHRTGTLPFMAYELIGDAYQATVNEPHKWRPKRHLLCHDFQSLFWVSLWCVLVLFQHTQTKKGQEQIIKLLKRWETGDLEAISRTRGTLPAARSARRV</sequence>
<gene>
    <name evidence="1" type="ORF">NM688_g6929</name>
</gene>
<dbReference type="EMBL" id="JANHOG010001516">
    <property type="protein sequence ID" value="KAJ3535782.1"/>
    <property type="molecule type" value="Genomic_DNA"/>
</dbReference>
<dbReference type="Proteomes" id="UP001148662">
    <property type="component" value="Unassembled WGS sequence"/>
</dbReference>
<protein>
    <submittedName>
        <fullName evidence="1">Uncharacterized protein</fullName>
    </submittedName>
</protein>
<proteinExistence type="predicted"/>
<accession>A0ACC1SAT4</accession>
<keyword evidence="2" id="KW-1185">Reference proteome</keyword>